<feature type="region of interest" description="Disordered" evidence="1">
    <location>
        <begin position="129"/>
        <end position="154"/>
    </location>
</feature>
<feature type="compositionally biased region" description="Basic and acidic residues" evidence="1">
    <location>
        <begin position="62"/>
        <end position="81"/>
    </location>
</feature>
<keyword evidence="4" id="KW-1185">Reference proteome</keyword>
<accession>A0ABP0EX60</accession>
<organism evidence="3 4">
    <name type="scientific">Clavelina lepadiformis</name>
    <name type="common">Light-bulb sea squirt</name>
    <name type="synonym">Ascidia lepadiformis</name>
    <dbReference type="NCBI Taxonomy" id="159417"/>
    <lineage>
        <taxon>Eukaryota</taxon>
        <taxon>Metazoa</taxon>
        <taxon>Chordata</taxon>
        <taxon>Tunicata</taxon>
        <taxon>Ascidiacea</taxon>
        <taxon>Aplousobranchia</taxon>
        <taxon>Clavelinidae</taxon>
        <taxon>Clavelina</taxon>
    </lineage>
</organism>
<evidence type="ECO:0000313" key="3">
    <source>
        <dbReference type="EMBL" id="CAK8671611.1"/>
    </source>
</evidence>
<gene>
    <name evidence="3" type="ORF">CVLEPA_LOCUS660</name>
</gene>
<reference evidence="3 4" key="1">
    <citation type="submission" date="2024-02" db="EMBL/GenBank/DDBJ databases">
        <authorList>
            <person name="Daric V."/>
            <person name="Darras S."/>
        </authorList>
    </citation>
    <scope>NUCLEOTIDE SEQUENCE [LARGE SCALE GENOMIC DNA]</scope>
</reference>
<keyword evidence="2" id="KW-1133">Transmembrane helix</keyword>
<name>A0ABP0EX60_CLALP</name>
<comment type="caution">
    <text evidence="3">The sequence shown here is derived from an EMBL/GenBank/DDBJ whole genome shotgun (WGS) entry which is preliminary data.</text>
</comment>
<evidence type="ECO:0000256" key="2">
    <source>
        <dbReference type="SAM" id="Phobius"/>
    </source>
</evidence>
<protein>
    <submittedName>
        <fullName evidence="3">Uncharacterized protein</fullName>
    </submittedName>
</protein>
<feature type="compositionally biased region" description="Basic and acidic residues" evidence="1">
    <location>
        <begin position="135"/>
        <end position="154"/>
    </location>
</feature>
<keyword evidence="2" id="KW-0472">Membrane</keyword>
<evidence type="ECO:0000313" key="4">
    <source>
        <dbReference type="Proteomes" id="UP001642483"/>
    </source>
</evidence>
<feature type="region of interest" description="Disordered" evidence="1">
    <location>
        <begin position="57"/>
        <end position="81"/>
    </location>
</feature>
<evidence type="ECO:0000256" key="1">
    <source>
        <dbReference type="SAM" id="MobiDB-lite"/>
    </source>
</evidence>
<keyword evidence="2" id="KW-0812">Transmembrane</keyword>
<proteinExistence type="predicted"/>
<sequence length="154" mass="17279">MICSSLITKLGNPKHFSVIKKCCHQVSVGPSFTRPTSNYVLPTGLCTIRNLTTGSQTWSASKEMEKTDTAQEQGQEKPAEHMVGETGFWSRRVKIGTILMIGWAVLSGATMLYGSLGMREKRHQKVLEQSLDYMSDDRKAGEEKMFETKQEDDK</sequence>
<dbReference type="Proteomes" id="UP001642483">
    <property type="component" value="Unassembled WGS sequence"/>
</dbReference>
<feature type="transmembrane region" description="Helical" evidence="2">
    <location>
        <begin position="95"/>
        <end position="116"/>
    </location>
</feature>
<dbReference type="EMBL" id="CAWYQH010000001">
    <property type="protein sequence ID" value="CAK8671611.1"/>
    <property type="molecule type" value="Genomic_DNA"/>
</dbReference>